<sequence length="251" mass="28714">QNIDSMLHGTGMKTNPDQKKQGNGVTLAPEDTLPFLKCYCSGHCPDDAINNTCMHYCKSMAKRHCYNRDLEQDEAFIPAGESLKDLIDQSQSSGSGSGLPLLVQRTIAKQIQMVRQVGKGRYGEVWMGKWRGEKVAVKVFFTTEEASWFRETEIYQTVLMRHENILGIVEEYQLPYYDMVPNDPSYEDMREVVCVKRLRPVVSNRWNSDECLRAILKLMSECWAHNPASRLTALRIKKTLAKMVESQDVKI</sequence>
<comment type="similarity">
    <text evidence="2">Belongs to the protein kinase superfamily. TKL Ser/Thr protein kinase family. TGFB receptor subfamily.</text>
</comment>
<evidence type="ECO:0000313" key="19">
    <source>
        <dbReference type="EMBL" id="POI31431.1"/>
    </source>
</evidence>
<keyword evidence="7" id="KW-0732">Signal</keyword>
<dbReference type="GO" id="GO:0005524">
    <property type="term" value="F:ATP binding"/>
    <property type="evidence" value="ECO:0007669"/>
    <property type="project" value="UniProtKB-UniRule"/>
</dbReference>
<feature type="non-terminal residue" evidence="19">
    <location>
        <position position="1"/>
    </location>
</feature>
<evidence type="ECO:0000259" key="18">
    <source>
        <dbReference type="PROSITE" id="PS51256"/>
    </source>
</evidence>
<dbReference type="InterPro" id="IPR011009">
    <property type="entry name" value="Kinase-like_dom_sf"/>
</dbReference>
<dbReference type="Proteomes" id="UP000237246">
    <property type="component" value="Unassembled WGS sequence"/>
</dbReference>
<evidence type="ECO:0000256" key="14">
    <source>
        <dbReference type="ARBA" id="ARBA00023211"/>
    </source>
</evidence>
<reference evidence="19 20" key="1">
    <citation type="submission" date="2018-01" db="EMBL/GenBank/DDBJ databases">
        <title>Comparison of the Chinese Bamboo Partridge and Red Junglefowl genome sequences highlights the importance of demography in genome evolution.</title>
        <authorList>
            <person name="Tiley G.P."/>
            <person name="Kimball R.T."/>
            <person name="Braun E.L."/>
            <person name="Burleigh J.G."/>
        </authorList>
    </citation>
    <scope>NUCLEOTIDE SEQUENCE [LARGE SCALE GENOMIC DNA]</scope>
    <source>
        <strain evidence="19">RTK389</strain>
        <tissue evidence="19">Blood</tissue>
    </source>
</reference>
<evidence type="ECO:0000256" key="15">
    <source>
        <dbReference type="PROSITE-ProRule" id="PRU10141"/>
    </source>
</evidence>
<evidence type="ECO:0000256" key="1">
    <source>
        <dbReference type="ARBA" id="ARBA00004479"/>
    </source>
</evidence>
<dbReference type="PROSITE" id="PS00107">
    <property type="entry name" value="PROTEIN_KINASE_ATP"/>
    <property type="match status" value="1"/>
</dbReference>
<dbReference type="EMBL" id="PPHD01008668">
    <property type="protein sequence ID" value="POI31431.1"/>
    <property type="molecule type" value="Genomic_DNA"/>
</dbReference>
<evidence type="ECO:0000256" key="16">
    <source>
        <dbReference type="SAM" id="MobiDB-lite"/>
    </source>
</evidence>
<organism evidence="19 20">
    <name type="scientific">Bambusicola thoracicus</name>
    <name type="common">Chinese bamboo-partridge</name>
    <name type="synonym">Perdix thoracica</name>
    <dbReference type="NCBI Taxonomy" id="9083"/>
    <lineage>
        <taxon>Eukaryota</taxon>
        <taxon>Metazoa</taxon>
        <taxon>Chordata</taxon>
        <taxon>Craniata</taxon>
        <taxon>Vertebrata</taxon>
        <taxon>Euteleostomi</taxon>
        <taxon>Archelosauria</taxon>
        <taxon>Archosauria</taxon>
        <taxon>Dinosauria</taxon>
        <taxon>Saurischia</taxon>
        <taxon>Theropoda</taxon>
        <taxon>Coelurosauria</taxon>
        <taxon>Aves</taxon>
        <taxon>Neognathae</taxon>
        <taxon>Galloanserae</taxon>
        <taxon>Galliformes</taxon>
        <taxon>Phasianidae</taxon>
        <taxon>Perdicinae</taxon>
        <taxon>Bambusicola</taxon>
    </lineage>
</organism>
<dbReference type="PROSITE" id="PS51256">
    <property type="entry name" value="GS"/>
    <property type="match status" value="1"/>
</dbReference>
<dbReference type="Gene3D" id="3.30.200.20">
    <property type="entry name" value="Phosphorylase Kinase, domain 1"/>
    <property type="match status" value="1"/>
</dbReference>
<dbReference type="GO" id="GO:0071363">
    <property type="term" value="P:cellular response to growth factor stimulus"/>
    <property type="evidence" value="ECO:0007669"/>
    <property type="project" value="TreeGrafter"/>
</dbReference>
<dbReference type="InterPro" id="IPR000719">
    <property type="entry name" value="Prot_kinase_dom"/>
</dbReference>
<evidence type="ECO:0000256" key="2">
    <source>
        <dbReference type="ARBA" id="ARBA00009605"/>
    </source>
</evidence>
<evidence type="ECO:0000256" key="7">
    <source>
        <dbReference type="ARBA" id="ARBA00022729"/>
    </source>
</evidence>
<dbReference type="SMART" id="SM00467">
    <property type="entry name" value="GS"/>
    <property type="match status" value="1"/>
</dbReference>
<evidence type="ECO:0000256" key="8">
    <source>
        <dbReference type="ARBA" id="ARBA00022741"/>
    </source>
</evidence>
<evidence type="ECO:0000313" key="20">
    <source>
        <dbReference type="Proteomes" id="UP000237246"/>
    </source>
</evidence>
<feature type="binding site" evidence="15">
    <location>
        <position position="138"/>
    </location>
    <ligand>
        <name>ATP</name>
        <dbReference type="ChEBI" id="CHEBI:30616"/>
    </ligand>
</feature>
<keyword evidence="9" id="KW-0418">Kinase</keyword>
<dbReference type="Gene3D" id="1.10.510.10">
    <property type="entry name" value="Transferase(Phosphotransferase) domain 1"/>
    <property type="match status" value="1"/>
</dbReference>
<keyword evidence="11" id="KW-1133">Transmembrane helix</keyword>
<protein>
    <recommendedName>
        <fullName evidence="3">receptor protein serine/threonine kinase</fullName>
        <ecNumber evidence="3">2.7.11.30</ecNumber>
    </recommendedName>
</protein>
<keyword evidence="12" id="KW-0472">Membrane</keyword>
<gene>
    <name evidence="19" type="ORF">CIB84_004818</name>
</gene>
<feature type="domain" description="Protein kinase" evidence="17">
    <location>
        <begin position="111"/>
        <end position="251"/>
    </location>
</feature>
<keyword evidence="20" id="KW-1185">Reference proteome</keyword>
<keyword evidence="14" id="KW-0464">Manganese</keyword>
<keyword evidence="6" id="KW-0812">Transmembrane</keyword>
<evidence type="ECO:0000256" key="13">
    <source>
        <dbReference type="ARBA" id="ARBA00023170"/>
    </source>
</evidence>
<accession>A0A2P4T4Z0</accession>
<dbReference type="InterPro" id="IPR017441">
    <property type="entry name" value="Protein_kinase_ATP_BS"/>
</dbReference>
<name>A0A2P4T4Z0_BAMTH</name>
<evidence type="ECO:0000256" key="12">
    <source>
        <dbReference type="ARBA" id="ARBA00023136"/>
    </source>
</evidence>
<dbReference type="SUPFAM" id="SSF56112">
    <property type="entry name" value="Protein kinase-like (PK-like)"/>
    <property type="match status" value="2"/>
</dbReference>
<evidence type="ECO:0000259" key="17">
    <source>
        <dbReference type="PROSITE" id="PS50011"/>
    </source>
</evidence>
<keyword evidence="5" id="KW-0808">Transferase</keyword>
<dbReference type="PANTHER" id="PTHR23255">
    <property type="entry name" value="TRANSFORMING GROWTH FACTOR-BETA RECEPTOR TYPE I AND II"/>
    <property type="match status" value="1"/>
</dbReference>
<dbReference type="PROSITE" id="PS50011">
    <property type="entry name" value="PROTEIN_KINASE_DOM"/>
    <property type="match status" value="1"/>
</dbReference>
<evidence type="ECO:0000256" key="6">
    <source>
        <dbReference type="ARBA" id="ARBA00022692"/>
    </source>
</evidence>
<evidence type="ECO:0000256" key="11">
    <source>
        <dbReference type="ARBA" id="ARBA00022989"/>
    </source>
</evidence>
<dbReference type="EC" id="2.7.11.30" evidence="3"/>
<proteinExistence type="inferred from homology"/>
<feature type="domain" description="GS" evidence="18">
    <location>
        <begin position="81"/>
        <end position="110"/>
    </location>
</feature>
<keyword evidence="13" id="KW-0675">Receptor</keyword>
<dbReference type="GO" id="GO:0004675">
    <property type="term" value="F:transmembrane receptor protein serine/threonine kinase activity"/>
    <property type="evidence" value="ECO:0007669"/>
    <property type="project" value="UniProtKB-EC"/>
</dbReference>
<dbReference type="InterPro" id="IPR000333">
    <property type="entry name" value="TGFB_receptor"/>
</dbReference>
<dbReference type="PANTHER" id="PTHR23255:SF50">
    <property type="entry name" value="BONE MORPHOGENETIC PROTEIN RECEPTOR TYPE-1A"/>
    <property type="match status" value="1"/>
</dbReference>
<keyword evidence="10 15" id="KW-0067">ATP-binding</keyword>
<dbReference type="Pfam" id="PF08515">
    <property type="entry name" value="TGF_beta_GS"/>
    <property type="match status" value="1"/>
</dbReference>
<dbReference type="InterPro" id="IPR003605">
    <property type="entry name" value="GS_dom"/>
</dbReference>
<keyword evidence="4" id="KW-0723">Serine/threonine-protein kinase</keyword>
<dbReference type="AlphaFoldDB" id="A0A2P4T4Z0"/>
<dbReference type="GO" id="GO:0043235">
    <property type="term" value="C:receptor complex"/>
    <property type="evidence" value="ECO:0007669"/>
    <property type="project" value="TreeGrafter"/>
</dbReference>
<evidence type="ECO:0000256" key="10">
    <source>
        <dbReference type="ARBA" id="ARBA00022840"/>
    </source>
</evidence>
<evidence type="ECO:0000256" key="5">
    <source>
        <dbReference type="ARBA" id="ARBA00022679"/>
    </source>
</evidence>
<feature type="region of interest" description="Disordered" evidence="16">
    <location>
        <begin position="1"/>
        <end position="25"/>
    </location>
</feature>
<evidence type="ECO:0000256" key="9">
    <source>
        <dbReference type="ARBA" id="ARBA00022777"/>
    </source>
</evidence>
<comment type="subcellular location">
    <subcellularLocation>
        <location evidence="1">Membrane</location>
        <topology evidence="1">Single-pass type I membrane protein</topology>
    </subcellularLocation>
</comment>
<evidence type="ECO:0000256" key="4">
    <source>
        <dbReference type="ARBA" id="ARBA00022527"/>
    </source>
</evidence>
<evidence type="ECO:0000256" key="3">
    <source>
        <dbReference type="ARBA" id="ARBA00012401"/>
    </source>
</evidence>
<dbReference type="OrthoDB" id="69842at2759"/>
<dbReference type="GO" id="GO:0005886">
    <property type="term" value="C:plasma membrane"/>
    <property type="evidence" value="ECO:0007669"/>
    <property type="project" value="TreeGrafter"/>
</dbReference>
<keyword evidence="8 15" id="KW-0547">Nucleotide-binding</keyword>
<comment type="caution">
    <text evidence="19">The sequence shown here is derived from an EMBL/GenBank/DDBJ whole genome shotgun (WGS) entry which is preliminary data.</text>
</comment>